<comment type="caution">
    <text evidence="2">The sequence shown here is derived from an EMBL/GenBank/DDBJ whole genome shotgun (WGS) entry which is preliminary data.</text>
</comment>
<sequence>MGSTDLKQAERRQPRRRGKRRHTKVSLDDRRMTKPINQQASQEKRAALQAADFLTEVRSSEDGQRLEPESLNGEDSTDIESMTGVAEGLPHVMPQTSDDIV</sequence>
<feature type="region of interest" description="Disordered" evidence="1">
    <location>
        <begin position="1"/>
        <end position="79"/>
    </location>
</feature>
<gene>
    <name evidence="2" type="ORF">NDU88_008708</name>
</gene>
<organism evidence="2 3">
    <name type="scientific">Pleurodeles waltl</name>
    <name type="common">Iberian ribbed newt</name>
    <dbReference type="NCBI Taxonomy" id="8319"/>
    <lineage>
        <taxon>Eukaryota</taxon>
        <taxon>Metazoa</taxon>
        <taxon>Chordata</taxon>
        <taxon>Craniata</taxon>
        <taxon>Vertebrata</taxon>
        <taxon>Euteleostomi</taxon>
        <taxon>Amphibia</taxon>
        <taxon>Batrachia</taxon>
        <taxon>Caudata</taxon>
        <taxon>Salamandroidea</taxon>
        <taxon>Salamandridae</taxon>
        <taxon>Pleurodelinae</taxon>
        <taxon>Pleurodeles</taxon>
    </lineage>
</organism>
<feature type="compositionally biased region" description="Basic residues" evidence="1">
    <location>
        <begin position="13"/>
        <end position="24"/>
    </location>
</feature>
<evidence type="ECO:0000313" key="3">
    <source>
        <dbReference type="Proteomes" id="UP001066276"/>
    </source>
</evidence>
<reference evidence="2" key="1">
    <citation type="journal article" date="2022" name="bioRxiv">
        <title>Sequencing and chromosome-scale assembly of the giantPleurodeles waltlgenome.</title>
        <authorList>
            <person name="Brown T."/>
            <person name="Elewa A."/>
            <person name="Iarovenko S."/>
            <person name="Subramanian E."/>
            <person name="Araus A.J."/>
            <person name="Petzold A."/>
            <person name="Susuki M."/>
            <person name="Suzuki K.-i.T."/>
            <person name="Hayashi T."/>
            <person name="Toyoda A."/>
            <person name="Oliveira C."/>
            <person name="Osipova E."/>
            <person name="Leigh N.D."/>
            <person name="Simon A."/>
            <person name="Yun M.H."/>
        </authorList>
    </citation>
    <scope>NUCLEOTIDE SEQUENCE</scope>
    <source>
        <strain evidence="2">20211129_DDA</strain>
        <tissue evidence="2">Liver</tissue>
    </source>
</reference>
<proteinExistence type="predicted"/>
<evidence type="ECO:0000313" key="2">
    <source>
        <dbReference type="EMBL" id="KAJ1142382.1"/>
    </source>
</evidence>
<protein>
    <submittedName>
        <fullName evidence="2">Uncharacterized protein</fullName>
    </submittedName>
</protein>
<dbReference type="EMBL" id="JANPWB010000010">
    <property type="protein sequence ID" value="KAJ1142382.1"/>
    <property type="molecule type" value="Genomic_DNA"/>
</dbReference>
<dbReference type="Proteomes" id="UP001066276">
    <property type="component" value="Chromosome 6"/>
</dbReference>
<evidence type="ECO:0000256" key="1">
    <source>
        <dbReference type="SAM" id="MobiDB-lite"/>
    </source>
</evidence>
<feature type="compositionally biased region" description="Basic and acidic residues" evidence="1">
    <location>
        <begin position="58"/>
        <end position="68"/>
    </location>
</feature>
<accession>A0AAV7QSI7</accession>
<dbReference type="AlphaFoldDB" id="A0AAV7QSI7"/>
<keyword evidence="3" id="KW-1185">Reference proteome</keyword>
<name>A0AAV7QSI7_PLEWA</name>